<dbReference type="AlphaFoldDB" id="A0A015IEA7"/>
<dbReference type="InterPro" id="IPR051681">
    <property type="entry name" value="Ser/Thr_Kinases-Pseudokinases"/>
</dbReference>
<dbReference type="Gene3D" id="1.10.510.10">
    <property type="entry name" value="Transferase(Phosphotransferase) domain 1"/>
    <property type="match status" value="1"/>
</dbReference>
<proteinExistence type="predicted"/>
<comment type="caution">
    <text evidence="2">The sequence shown here is derived from an EMBL/GenBank/DDBJ whole genome shotgun (WGS) entry which is preliminary data.</text>
</comment>
<dbReference type="PANTHER" id="PTHR44329">
    <property type="entry name" value="SERINE/THREONINE-PROTEIN KINASE TNNI3K-RELATED"/>
    <property type="match status" value="1"/>
</dbReference>
<keyword evidence="3" id="KW-1185">Reference proteome</keyword>
<dbReference type="Pfam" id="PF07714">
    <property type="entry name" value="PK_Tyr_Ser-Thr"/>
    <property type="match status" value="1"/>
</dbReference>
<dbReference type="GO" id="GO:0004674">
    <property type="term" value="F:protein serine/threonine kinase activity"/>
    <property type="evidence" value="ECO:0007669"/>
    <property type="project" value="TreeGrafter"/>
</dbReference>
<evidence type="ECO:0000259" key="1">
    <source>
        <dbReference type="PROSITE" id="PS50011"/>
    </source>
</evidence>
<sequence length="467" mass="54227">MENKPKNLWKKVDFNKHQLHVTISTIDSTTESEDADERIVYMEDLEKRKQAYGICGECNEPGTGWRWCQPCNAKRFKDNFKNWTSGNKVIDEFIQQSQLNAVYCSKYLEWIPFEKFQNITYIAEGGFGKIYSAEWPGGYILYWDIKNQKWYRNHDDKYALKNLNNSSISSDFLNEIKSHLQIHLRDVVPCNGITQDPNTKEYMMVLDYCENGNLRNYLNKSEEYIYYQSKIDKLQQIARGLLDIHIAEKVHKDFHSGNILFDYSPFISDLGMCQPANKKSVKEEGIYGVLPYMAPEVLRGHQYTKAADIYSFGMTVKICKGQRPKISEDVPRLLADLIVKCWDAEIENRPTTKELYQLLTKWNDEINKIINSEDSKNSEDSEIYSQIKVSDEIGEKKFESRSSKDRSKNIQTHPQAIYTSRLLNFKNLPKPVNSSDLSSCQINSDANYAIQSILANPKPALKILYTY</sequence>
<feature type="domain" description="Protein kinase" evidence="1">
    <location>
        <begin position="116"/>
        <end position="359"/>
    </location>
</feature>
<accession>A0A015IEA7</accession>
<name>A0A015IEA7_RHIIW</name>
<evidence type="ECO:0000313" key="2">
    <source>
        <dbReference type="EMBL" id="EXX52280.1"/>
    </source>
</evidence>
<dbReference type="PROSITE" id="PS50011">
    <property type="entry name" value="PROTEIN_KINASE_DOM"/>
    <property type="match status" value="1"/>
</dbReference>
<dbReference type="Proteomes" id="UP000022910">
    <property type="component" value="Unassembled WGS sequence"/>
</dbReference>
<dbReference type="GO" id="GO:0005524">
    <property type="term" value="F:ATP binding"/>
    <property type="evidence" value="ECO:0007669"/>
    <property type="project" value="InterPro"/>
</dbReference>
<organism evidence="2 3">
    <name type="scientific">Rhizophagus irregularis (strain DAOM 197198w)</name>
    <name type="common">Glomus intraradices</name>
    <dbReference type="NCBI Taxonomy" id="1432141"/>
    <lineage>
        <taxon>Eukaryota</taxon>
        <taxon>Fungi</taxon>
        <taxon>Fungi incertae sedis</taxon>
        <taxon>Mucoromycota</taxon>
        <taxon>Glomeromycotina</taxon>
        <taxon>Glomeromycetes</taxon>
        <taxon>Glomerales</taxon>
        <taxon>Glomeraceae</taxon>
        <taxon>Rhizophagus</taxon>
    </lineage>
</organism>
<protein>
    <submittedName>
        <fullName evidence="2">Ypk1p</fullName>
    </submittedName>
</protein>
<dbReference type="InterPro" id="IPR001245">
    <property type="entry name" value="Ser-Thr/Tyr_kinase_cat_dom"/>
</dbReference>
<dbReference type="InterPro" id="IPR011009">
    <property type="entry name" value="Kinase-like_dom_sf"/>
</dbReference>
<dbReference type="HOGENOM" id="CLU_000288_7_34_1"/>
<evidence type="ECO:0000313" key="3">
    <source>
        <dbReference type="Proteomes" id="UP000022910"/>
    </source>
</evidence>
<dbReference type="SUPFAM" id="SSF56112">
    <property type="entry name" value="Protein kinase-like (PK-like)"/>
    <property type="match status" value="1"/>
</dbReference>
<reference evidence="2 3" key="1">
    <citation type="submission" date="2014-02" db="EMBL/GenBank/DDBJ databases">
        <title>Single nucleus genome sequencing reveals high similarity among nuclei of an endomycorrhizal fungus.</title>
        <authorList>
            <person name="Lin K."/>
            <person name="Geurts R."/>
            <person name="Zhang Z."/>
            <person name="Limpens E."/>
            <person name="Saunders D.G."/>
            <person name="Mu D."/>
            <person name="Pang E."/>
            <person name="Cao H."/>
            <person name="Cha H."/>
            <person name="Lin T."/>
            <person name="Zhou Q."/>
            <person name="Shang Y."/>
            <person name="Li Y."/>
            <person name="Ivanov S."/>
            <person name="Sharma T."/>
            <person name="Velzen R.V."/>
            <person name="Ruijter N.D."/>
            <person name="Aanen D.K."/>
            <person name="Win J."/>
            <person name="Kamoun S."/>
            <person name="Bisseling T."/>
            <person name="Huang S."/>
        </authorList>
    </citation>
    <scope>NUCLEOTIDE SEQUENCE [LARGE SCALE GENOMIC DNA]</scope>
    <source>
        <strain evidence="3">DAOM197198w</strain>
    </source>
</reference>
<gene>
    <name evidence="2" type="ORF">RirG_254400</name>
</gene>
<dbReference type="EMBL" id="JEMT01029322">
    <property type="protein sequence ID" value="EXX52280.1"/>
    <property type="molecule type" value="Genomic_DNA"/>
</dbReference>
<dbReference type="InterPro" id="IPR000719">
    <property type="entry name" value="Prot_kinase_dom"/>
</dbReference>